<reference evidence="1 2" key="1">
    <citation type="submission" date="2023-12" db="EMBL/GenBank/DDBJ databases">
        <title>Friends and Foes: Symbiotic and Algicidal bacterial influence on Karenia brevis blooms.</title>
        <authorList>
            <person name="Fei C."/>
            <person name="Mohamed A.R."/>
            <person name="Booker A."/>
            <person name="Arshad M."/>
            <person name="Klass S."/>
            <person name="Ahn S."/>
            <person name="Gilbert P.M."/>
            <person name="Heil C.A."/>
            <person name="Martinez J.M."/>
            <person name="Amin S.A."/>
        </authorList>
    </citation>
    <scope>NUCLEOTIDE SEQUENCE [LARGE SCALE GENOMIC DNA]</scope>
    <source>
        <strain evidence="1 2">CE15</strain>
    </source>
</reference>
<evidence type="ECO:0000313" key="1">
    <source>
        <dbReference type="EMBL" id="MEI4552152.1"/>
    </source>
</evidence>
<name>A0ABU8EYU6_9GAMM</name>
<keyword evidence="2" id="KW-1185">Reference proteome</keyword>
<organism evidence="1 2">
    <name type="scientific">Pseudoalteromonas spongiae</name>
    <dbReference type="NCBI Taxonomy" id="298657"/>
    <lineage>
        <taxon>Bacteria</taxon>
        <taxon>Pseudomonadati</taxon>
        <taxon>Pseudomonadota</taxon>
        <taxon>Gammaproteobacteria</taxon>
        <taxon>Alteromonadales</taxon>
        <taxon>Pseudoalteromonadaceae</taxon>
        <taxon>Pseudoalteromonas</taxon>
    </lineage>
</organism>
<proteinExistence type="predicted"/>
<dbReference type="EMBL" id="JBAWKS010000002">
    <property type="protein sequence ID" value="MEI4552152.1"/>
    <property type="molecule type" value="Genomic_DNA"/>
</dbReference>
<dbReference type="RefSeq" id="WP_054978849.1">
    <property type="nucleotide sequence ID" value="NZ_CP023399.1"/>
</dbReference>
<accession>A0ABU8EYU6</accession>
<gene>
    <name evidence="1" type="ORF">WAE96_20910</name>
</gene>
<evidence type="ECO:0000313" key="2">
    <source>
        <dbReference type="Proteomes" id="UP001382455"/>
    </source>
</evidence>
<dbReference type="Pfam" id="PF11173">
    <property type="entry name" value="DUF2960"/>
    <property type="match status" value="1"/>
</dbReference>
<dbReference type="Proteomes" id="UP001382455">
    <property type="component" value="Unassembled WGS sequence"/>
</dbReference>
<sequence>MAKKIQYTYNQQQKLINFAQDKYNSMFEAIAAAEGFDIAEYSKMEHQVTLYAKDKAAIRNFRDEYFRKLGVTNITFIKE</sequence>
<protein>
    <submittedName>
        <fullName evidence="1">DUF2960 family protein</fullName>
    </submittedName>
</protein>
<comment type="caution">
    <text evidence="1">The sequence shown here is derived from an EMBL/GenBank/DDBJ whole genome shotgun (WGS) entry which is preliminary data.</text>
</comment>
<dbReference type="InterPro" id="IPR021343">
    <property type="entry name" value="DUF2960"/>
</dbReference>